<feature type="region of interest" description="Disordered" evidence="6">
    <location>
        <begin position="562"/>
        <end position="586"/>
    </location>
</feature>
<keyword evidence="9" id="KW-0689">Ribosomal protein</keyword>
<evidence type="ECO:0000256" key="3">
    <source>
        <dbReference type="ARBA" id="ARBA00022771"/>
    </source>
</evidence>
<evidence type="ECO:0000256" key="2">
    <source>
        <dbReference type="ARBA" id="ARBA00022723"/>
    </source>
</evidence>
<accession>A0A7J6Q233</accession>
<dbReference type="GO" id="GO:0008270">
    <property type="term" value="F:zinc ion binding"/>
    <property type="evidence" value="ECO:0007669"/>
    <property type="project" value="UniProtKB-KW"/>
</dbReference>
<keyword evidence="7" id="KW-0812">Transmembrane</keyword>
<sequence>VVIVVPVVSVVVIILVVVVVVVVVPVVSVVVIILVVVVVVIVVPVVSVVVIILVVVVVVIVVPVVSVVVIILVVVVVVVVVPSLVHQRMPGPQVLKLRYREQVIRRRVESTECNSYSHVLNFITEAWPALVGQQFSVHYVDDDGDKCVLDEQSFGDAVALTRDGMTSLQFFVETPPEAGSRCTPLSASSEGFTECSIADLKTDDPPKEWSLRARVTTTPVLREFERNNFKGSYFTVNLTDERDRIRAIFFNRAARDYGSVLKKDHIYLFRGGQVKPAHKVYNTNDTHEVKFNSPGTSIEEVEILAGRPMPSASSEESSQNSIHAAPTRFITTADVGIFDVGSHVNLTGVCITAEPTETISGDDCGEDAEAFLLADEYGIVRVNAASPGRIGKRTARNNSIVLITNAKVDDNEESRLSFDGSTTIQRRSSSSSRYTDQQDMEIFRFVSNEAAVAVSEGRQVHARGNKIWEKAVQQGVAAPHPAQSIRTRWDRNIADRALEFSQRLADERQSTAEPELSQRGCDHGSSVIISFHVSATIIRRWFTSRLISRFKTSFGAKYELSRAPEEGLSDEPTPPRPTRKTLQYNRPGTSCRTLEEAKEALEAISGFKVCTKGSYCKKDGTYVYKYVCCYGRGRRAGYSCPYAAQIARVDRGGTLGMAFEVVVPASPYDQHKHDQTAGAKSREPILSRVASNVVVQQHEGRGKPLNTFRTLRKRGLLPASASRKSVMKAIYNKRERRREEQDGTGKNLANIRKFCEDHSVRPQTDEEAYCIGYGAGTCTYFAFSCPKLLLENTQGDNVVLTCDHTDGLSWLGLTTLVVGTVAPSGRYRPICFALTTNKKTASTAAVFACIRQQAEALGVAFLPTTILADGAECFTKAFIQVSLVE</sequence>
<dbReference type="SUPFAM" id="SSF50249">
    <property type="entry name" value="Nucleic acid-binding proteins"/>
    <property type="match status" value="1"/>
</dbReference>
<evidence type="ECO:0000256" key="5">
    <source>
        <dbReference type="ARBA" id="ARBA00023125"/>
    </source>
</evidence>
<keyword evidence="7" id="KW-1133">Transmembrane helix</keyword>
<dbReference type="GO" id="GO:0005840">
    <property type="term" value="C:ribosome"/>
    <property type="evidence" value="ECO:0007669"/>
    <property type="project" value="UniProtKB-KW"/>
</dbReference>
<comment type="caution">
    <text evidence="9">The sequence shown here is derived from an EMBL/GenBank/DDBJ whole genome shotgun (WGS) entry which is preliminary data.</text>
</comment>
<dbReference type="InterPro" id="IPR012340">
    <property type="entry name" value="NA-bd_OB-fold"/>
</dbReference>
<reference evidence="9 10" key="1">
    <citation type="submission" date="2020-04" db="EMBL/GenBank/DDBJ databases">
        <title>Perkinsus olseni comparative genomics.</title>
        <authorList>
            <person name="Bogema D.R."/>
        </authorList>
    </citation>
    <scope>NUCLEOTIDE SEQUENCE [LARGE SCALE GENOMIC DNA]</scope>
    <source>
        <strain evidence="9">ATCC PRA-205</strain>
    </source>
</reference>
<feature type="domain" description="PB1" evidence="8">
    <location>
        <begin position="94"/>
        <end position="173"/>
    </location>
</feature>
<dbReference type="SUPFAM" id="SSF54277">
    <property type="entry name" value="CAD &amp; PB1 domains"/>
    <property type="match status" value="1"/>
</dbReference>
<keyword evidence="3" id="KW-0863">Zinc-finger</keyword>
<feature type="non-terminal residue" evidence="9">
    <location>
        <position position="1"/>
    </location>
</feature>
<dbReference type="Pfam" id="PF00564">
    <property type="entry name" value="PB1"/>
    <property type="match status" value="1"/>
</dbReference>
<dbReference type="Gene3D" id="2.40.50.140">
    <property type="entry name" value="Nucleic acid-binding proteins"/>
    <property type="match status" value="1"/>
</dbReference>
<keyword evidence="5" id="KW-0238">DNA-binding</keyword>
<dbReference type="AlphaFoldDB" id="A0A7J6Q233"/>
<dbReference type="FunFam" id="2.40.50.140:FF:000041">
    <property type="entry name" value="Replication protein A subunit"/>
    <property type="match status" value="1"/>
</dbReference>
<proteinExistence type="inferred from homology"/>
<evidence type="ECO:0000256" key="4">
    <source>
        <dbReference type="ARBA" id="ARBA00022833"/>
    </source>
</evidence>
<evidence type="ECO:0000256" key="1">
    <source>
        <dbReference type="ARBA" id="ARBA00005690"/>
    </source>
</evidence>
<evidence type="ECO:0000259" key="8">
    <source>
        <dbReference type="Pfam" id="PF00564"/>
    </source>
</evidence>
<dbReference type="InterPro" id="IPR000270">
    <property type="entry name" value="PB1_dom"/>
</dbReference>
<dbReference type="Proteomes" id="UP000574390">
    <property type="component" value="Unassembled WGS sequence"/>
</dbReference>
<name>A0A7J6Q233_PEROL</name>
<dbReference type="EMBL" id="JABANM010032645">
    <property type="protein sequence ID" value="KAF4702579.1"/>
    <property type="molecule type" value="Genomic_DNA"/>
</dbReference>
<organism evidence="9 10">
    <name type="scientific">Perkinsus olseni</name>
    <name type="common">Perkinsus atlanticus</name>
    <dbReference type="NCBI Taxonomy" id="32597"/>
    <lineage>
        <taxon>Eukaryota</taxon>
        <taxon>Sar</taxon>
        <taxon>Alveolata</taxon>
        <taxon>Perkinsozoa</taxon>
        <taxon>Perkinsea</taxon>
        <taxon>Perkinsida</taxon>
        <taxon>Perkinsidae</taxon>
        <taxon>Perkinsus</taxon>
    </lineage>
</organism>
<evidence type="ECO:0000313" key="10">
    <source>
        <dbReference type="Proteomes" id="UP000574390"/>
    </source>
</evidence>
<evidence type="ECO:0000256" key="7">
    <source>
        <dbReference type="SAM" id="Phobius"/>
    </source>
</evidence>
<protein>
    <submittedName>
        <fullName evidence="9">60S acidic ribosomal protein P1</fullName>
    </submittedName>
</protein>
<dbReference type="GO" id="GO:0003677">
    <property type="term" value="F:DNA binding"/>
    <property type="evidence" value="ECO:0007669"/>
    <property type="project" value="UniProtKB-KW"/>
</dbReference>
<evidence type="ECO:0000313" key="9">
    <source>
        <dbReference type="EMBL" id="KAF4702579.1"/>
    </source>
</evidence>
<keyword evidence="9" id="KW-0687">Ribonucleoprotein</keyword>
<dbReference type="Gene3D" id="1.10.10.60">
    <property type="entry name" value="Homeodomain-like"/>
    <property type="match status" value="1"/>
</dbReference>
<keyword evidence="2" id="KW-0479">Metal-binding</keyword>
<gene>
    <name evidence="9" type="primary">RPA1_3</name>
    <name evidence="9" type="ORF">FOZ62_022933</name>
</gene>
<evidence type="ECO:0000256" key="6">
    <source>
        <dbReference type="SAM" id="MobiDB-lite"/>
    </source>
</evidence>
<feature type="transmembrane region" description="Helical" evidence="7">
    <location>
        <begin position="48"/>
        <end position="81"/>
    </location>
</feature>
<keyword evidence="7" id="KW-0472">Membrane</keyword>
<comment type="similarity">
    <text evidence="1">Belongs to the replication factor A protein 1 family.</text>
</comment>
<feature type="transmembrane region" description="Helical" evidence="7">
    <location>
        <begin position="12"/>
        <end position="41"/>
    </location>
</feature>
<keyword evidence="4" id="KW-0862">Zinc</keyword>